<reference evidence="4" key="1">
    <citation type="submission" date="2022-11" db="EMBL/GenBank/DDBJ databases">
        <title>Centuries of genome instability and evolution in soft-shell clam transmissible cancer (bioRxiv).</title>
        <authorList>
            <person name="Hart S.F.M."/>
            <person name="Yonemitsu M.A."/>
            <person name="Giersch R.M."/>
            <person name="Beal B.F."/>
            <person name="Arriagada G."/>
            <person name="Davis B.W."/>
            <person name="Ostrander E.A."/>
            <person name="Goff S.P."/>
            <person name="Metzger M.J."/>
        </authorList>
    </citation>
    <scope>NUCLEOTIDE SEQUENCE</scope>
    <source>
        <strain evidence="4">MELC-2E11</strain>
        <tissue evidence="4">Siphon/mantle</tissue>
    </source>
</reference>
<dbReference type="SMART" id="SM00261">
    <property type="entry name" value="FU"/>
    <property type="match status" value="8"/>
</dbReference>
<dbReference type="Gene3D" id="2.170.300.10">
    <property type="entry name" value="Tie2 ligand-binding domain superfamily"/>
    <property type="match status" value="1"/>
</dbReference>
<dbReference type="InterPro" id="IPR042635">
    <property type="entry name" value="MEGF10/SREC1/2-like"/>
</dbReference>
<protein>
    <submittedName>
        <fullName evidence="4">TENX-like protein</fullName>
    </submittedName>
</protein>
<dbReference type="PRINTS" id="PR00011">
    <property type="entry name" value="EGFLAMININ"/>
</dbReference>
<dbReference type="PANTHER" id="PTHR24043">
    <property type="entry name" value="SCAVENGER RECEPTOR CLASS F"/>
    <property type="match status" value="1"/>
</dbReference>
<gene>
    <name evidence="4" type="ORF">MAR_031268</name>
</gene>
<evidence type="ECO:0000256" key="1">
    <source>
        <dbReference type="ARBA" id="ARBA00022536"/>
    </source>
</evidence>
<name>A0ABY7F6A3_MYAAR</name>
<evidence type="ECO:0000313" key="4">
    <source>
        <dbReference type="EMBL" id="WAR16674.1"/>
    </source>
</evidence>
<dbReference type="PROSITE" id="PS00022">
    <property type="entry name" value="EGF_1"/>
    <property type="match status" value="1"/>
</dbReference>
<evidence type="ECO:0000259" key="2">
    <source>
        <dbReference type="PROSITE" id="PS00022"/>
    </source>
</evidence>
<dbReference type="SUPFAM" id="SSF57184">
    <property type="entry name" value="Growth factor receptor domain"/>
    <property type="match status" value="3"/>
</dbReference>
<sequence length="834" mass="91524">VCTKECSTCQCCADGKYPKCSSRDNCNNGCIEGYYGGKCKHKCTSQNCLRCHRNYGYICLECTSGYYLYNHNCYDCGTQCKSCASNGCNSCYDGYWGNTCGKQCAQNCASCTKWNGYCMSCESGYYVYNGKCTTCGAHCEVCGPRGCTFCHDGNWGSSCDKKCAQNCASCRISDGYCLFCASGYYFHHGKCTTFEYVAQEDVLPVMTATGETHVMKTVRKTVLRVENQMDIVCPVIRDTTFIMAYVPLVVHTVQYVAKEGVHGAMTDTGETHVILNVLINVRRVANRMVIVCPVYQDGKTCNKRCVEFCSQCDRLNGDCHSCDIGRWGYQCITCGVQCLTCNQLIGCLKCNVGYYGKTCATYCGPYCQTCDISNNCTECLPEYYNLNHICEECQLKPNGCTCSSSVRCSGCIDGYFFNDHICSKCPDHCPTCKLLSLSSPSLCTSCASGMFGQSCQYRCSENCKNGFCEEENAVCRCSWKFKGETCEQCTNGRFGEKCEHQCSLGCESGNCMRETGFCSCKSGWSGRRCETCMNEYYGEYCNYNCDPHCISCVGRVDCQSCVPGKYGNGCQSTCPSGCLKDICDISDGSCDSCYHGNYGKHCNHSCPNLCYTCDQRGHCSACKPGFSNLRKTCTCRIDVCNNESECTSCNTPSFFVDNGVCCPCDISECVSCSRTNGAVICNICNDGFYHSKHGQCIKCNSNCIENACNSSSGKCLRGCKDGFWKESCGKECGPECLSCNQADGSCLQCKNNSKYDPYCNSDCKTTCNNSLCNINGDCMDGCVNNYFGNQCENRCDEHCISTAGSTICSERTGICLYGCELGYKGVFCPKGKTG</sequence>
<dbReference type="Proteomes" id="UP001164746">
    <property type="component" value="Chromosome 10"/>
</dbReference>
<dbReference type="SMART" id="SM00181">
    <property type="entry name" value="EGF"/>
    <property type="match status" value="12"/>
</dbReference>
<evidence type="ECO:0000313" key="5">
    <source>
        <dbReference type="Proteomes" id="UP001164746"/>
    </source>
</evidence>
<proteinExistence type="predicted"/>
<organism evidence="4 5">
    <name type="scientific">Mya arenaria</name>
    <name type="common">Soft-shell clam</name>
    <dbReference type="NCBI Taxonomy" id="6604"/>
    <lineage>
        <taxon>Eukaryota</taxon>
        <taxon>Metazoa</taxon>
        <taxon>Spiralia</taxon>
        <taxon>Lophotrochozoa</taxon>
        <taxon>Mollusca</taxon>
        <taxon>Bivalvia</taxon>
        <taxon>Autobranchia</taxon>
        <taxon>Heteroconchia</taxon>
        <taxon>Euheterodonta</taxon>
        <taxon>Imparidentia</taxon>
        <taxon>Neoheterodontei</taxon>
        <taxon>Myida</taxon>
        <taxon>Myoidea</taxon>
        <taxon>Myidae</taxon>
        <taxon>Mya</taxon>
    </lineage>
</organism>
<keyword evidence="5" id="KW-1185">Reference proteome</keyword>
<accession>A0ABY7F6A3</accession>
<dbReference type="InterPro" id="IPR002049">
    <property type="entry name" value="LE_dom"/>
</dbReference>
<dbReference type="InterPro" id="IPR009030">
    <property type="entry name" value="Growth_fac_rcpt_cys_sf"/>
</dbReference>
<evidence type="ECO:0000259" key="3">
    <source>
        <dbReference type="PROSITE" id="PS01248"/>
    </source>
</evidence>
<feature type="domain" description="EGF-like" evidence="2">
    <location>
        <begin position="518"/>
        <end position="529"/>
    </location>
</feature>
<feature type="non-terminal residue" evidence="4">
    <location>
        <position position="834"/>
    </location>
</feature>
<dbReference type="PROSITE" id="PS01248">
    <property type="entry name" value="EGF_LAM_1"/>
    <property type="match status" value="1"/>
</dbReference>
<keyword evidence="1" id="KW-0245">EGF-like domain</keyword>
<dbReference type="InterPro" id="IPR000742">
    <property type="entry name" value="EGF"/>
</dbReference>
<dbReference type="InterPro" id="IPR006212">
    <property type="entry name" value="Furin_repeat"/>
</dbReference>
<dbReference type="EMBL" id="CP111021">
    <property type="protein sequence ID" value="WAR16674.1"/>
    <property type="molecule type" value="Genomic_DNA"/>
</dbReference>
<feature type="domain" description="Laminin EGF-like" evidence="3">
    <location>
        <begin position="518"/>
        <end position="552"/>
    </location>
</feature>